<dbReference type="PROSITE" id="PS51257">
    <property type="entry name" value="PROKAR_LIPOPROTEIN"/>
    <property type="match status" value="1"/>
</dbReference>
<dbReference type="InterPro" id="IPR005586">
    <property type="entry name" value="ABC_trans_aux"/>
</dbReference>
<keyword evidence="1" id="KW-0732">Signal</keyword>
<dbReference type="Gene3D" id="3.40.50.10610">
    <property type="entry name" value="ABC-type transport auxiliary lipoprotein component"/>
    <property type="match status" value="1"/>
</dbReference>
<keyword evidence="4" id="KW-1185">Reference proteome</keyword>
<feature type="chain" id="PRO_5012391358" description="ABC-type transport auxiliary lipoprotein component domain-containing protein" evidence="1">
    <location>
        <begin position="22"/>
        <end position="194"/>
    </location>
</feature>
<evidence type="ECO:0000256" key="1">
    <source>
        <dbReference type="SAM" id="SignalP"/>
    </source>
</evidence>
<reference evidence="4" key="1">
    <citation type="submission" date="2017-02" db="EMBL/GenBank/DDBJ databases">
        <authorList>
            <person name="Varghese N."/>
            <person name="Submissions S."/>
        </authorList>
    </citation>
    <scope>NUCLEOTIDE SEQUENCE [LARGE SCALE GENOMIC DNA]</scope>
    <source>
        <strain evidence="4">ATCC 27094</strain>
    </source>
</reference>
<dbReference type="SUPFAM" id="SSF159594">
    <property type="entry name" value="XCC0632-like"/>
    <property type="match status" value="1"/>
</dbReference>
<protein>
    <recommendedName>
        <fullName evidence="2">ABC-type transport auxiliary lipoprotein component domain-containing protein</fullName>
    </recommendedName>
</protein>
<feature type="signal peptide" evidence="1">
    <location>
        <begin position="1"/>
        <end position="21"/>
    </location>
</feature>
<dbReference type="Proteomes" id="UP000190092">
    <property type="component" value="Unassembled WGS sequence"/>
</dbReference>
<evidence type="ECO:0000313" key="3">
    <source>
        <dbReference type="EMBL" id="SKA31069.1"/>
    </source>
</evidence>
<name>A0A1T4SS56_9HYPH</name>
<feature type="domain" description="ABC-type transport auxiliary lipoprotein component" evidence="2">
    <location>
        <begin position="33"/>
        <end position="189"/>
    </location>
</feature>
<dbReference type="EMBL" id="FUWJ01000009">
    <property type="protein sequence ID" value="SKA31069.1"/>
    <property type="molecule type" value="Genomic_DNA"/>
</dbReference>
<dbReference type="AlphaFoldDB" id="A0A1T4SS56"/>
<dbReference type="RefSeq" id="WP_170921128.1">
    <property type="nucleotide sequence ID" value="NZ_FUWJ01000009.1"/>
</dbReference>
<dbReference type="STRING" id="225324.SAMN02745126_05082"/>
<evidence type="ECO:0000259" key="2">
    <source>
        <dbReference type="Pfam" id="PF03886"/>
    </source>
</evidence>
<dbReference type="Pfam" id="PF03886">
    <property type="entry name" value="ABC_trans_aux"/>
    <property type="match status" value="1"/>
</dbReference>
<organism evidence="3 4">
    <name type="scientific">Enhydrobacter aerosaccus</name>
    <dbReference type="NCBI Taxonomy" id="225324"/>
    <lineage>
        <taxon>Bacteria</taxon>
        <taxon>Pseudomonadati</taxon>
        <taxon>Pseudomonadota</taxon>
        <taxon>Alphaproteobacteria</taxon>
        <taxon>Hyphomicrobiales</taxon>
        <taxon>Enhydrobacter</taxon>
    </lineage>
</organism>
<accession>A0A1T4SS56</accession>
<sequence>MQITRRRLAGLALPLALPALAAACSSSPDPVLYTLQMKQGPVLGPGPRNIQVRDIGLAAYLDRKEIVRSSEDYKLGVMSNDWWGEGLGGMIGRVIVLGLAQRLPGSNVYGEGGAISPDANAVVGINVQRLDLDARGQLVLIAQAAVRFERPLRTVSRSFTITRTPPTTTVAGQVAASSEAIAELTDGVAEMLRA</sequence>
<gene>
    <name evidence="3" type="ORF">SAMN02745126_05082</name>
</gene>
<proteinExistence type="predicted"/>
<evidence type="ECO:0000313" key="4">
    <source>
        <dbReference type="Proteomes" id="UP000190092"/>
    </source>
</evidence>